<feature type="domain" description="PAS" evidence="8">
    <location>
        <begin position="740"/>
        <end position="806"/>
    </location>
</feature>
<protein>
    <submittedName>
        <fullName evidence="10">Sensory transduction histidine kinase</fullName>
    </submittedName>
</protein>
<dbReference type="Pfam" id="PF14417">
    <property type="entry name" value="MEDS"/>
    <property type="match status" value="1"/>
</dbReference>
<dbReference type="InterPro" id="IPR001610">
    <property type="entry name" value="PAC"/>
</dbReference>
<feature type="domain" description="PAC" evidence="9">
    <location>
        <begin position="563"/>
        <end position="615"/>
    </location>
</feature>
<keyword evidence="6" id="KW-0902">Two-component regulatory system</keyword>
<keyword evidence="2" id="KW-0808">Transferase</keyword>
<dbReference type="GO" id="GO:0016301">
    <property type="term" value="F:kinase activity"/>
    <property type="evidence" value="ECO:0007669"/>
    <property type="project" value="UniProtKB-KW"/>
</dbReference>
<dbReference type="NCBIfam" id="TIGR00229">
    <property type="entry name" value="sensory_box"/>
    <property type="match status" value="4"/>
</dbReference>
<feature type="domain" description="PAC" evidence="9">
    <location>
        <begin position="441"/>
        <end position="493"/>
    </location>
</feature>
<dbReference type="Gene3D" id="2.10.70.100">
    <property type="match status" value="1"/>
</dbReference>
<dbReference type="PROSITE" id="PS50113">
    <property type="entry name" value="PAC"/>
    <property type="match status" value="4"/>
</dbReference>
<dbReference type="GO" id="GO:0005524">
    <property type="term" value="F:ATP binding"/>
    <property type="evidence" value="ECO:0007669"/>
    <property type="project" value="UniProtKB-KW"/>
</dbReference>
<feature type="domain" description="PAC" evidence="9">
    <location>
        <begin position="292"/>
        <end position="341"/>
    </location>
</feature>
<dbReference type="Proteomes" id="UP000033101">
    <property type="component" value="Chromosome"/>
</dbReference>
<evidence type="ECO:0000256" key="6">
    <source>
        <dbReference type="ARBA" id="ARBA00023012"/>
    </source>
</evidence>
<organism evidence="10 11">
    <name type="scientific">Methanosarcina horonobensis HB-1 = JCM 15518</name>
    <dbReference type="NCBI Taxonomy" id="1434110"/>
    <lineage>
        <taxon>Archaea</taxon>
        <taxon>Methanobacteriati</taxon>
        <taxon>Methanobacteriota</taxon>
        <taxon>Stenosarchaea group</taxon>
        <taxon>Methanomicrobia</taxon>
        <taxon>Methanosarcinales</taxon>
        <taxon>Methanosarcinaceae</taxon>
        <taxon>Methanosarcina</taxon>
    </lineage>
</organism>
<dbReference type="InterPro" id="IPR025847">
    <property type="entry name" value="MEDS_domain"/>
</dbReference>
<evidence type="ECO:0000256" key="5">
    <source>
        <dbReference type="ARBA" id="ARBA00022840"/>
    </source>
</evidence>
<keyword evidence="7" id="KW-0175">Coiled coil</keyword>
<dbReference type="InterPro" id="IPR000014">
    <property type="entry name" value="PAS"/>
</dbReference>
<dbReference type="GO" id="GO:0006355">
    <property type="term" value="P:regulation of DNA-templated transcription"/>
    <property type="evidence" value="ECO:0007669"/>
    <property type="project" value="InterPro"/>
</dbReference>
<dbReference type="Pfam" id="PF13426">
    <property type="entry name" value="PAS_9"/>
    <property type="match status" value="3"/>
</dbReference>
<evidence type="ECO:0000256" key="4">
    <source>
        <dbReference type="ARBA" id="ARBA00022777"/>
    </source>
</evidence>
<reference evidence="10 11" key="1">
    <citation type="submission" date="2014-07" db="EMBL/GenBank/DDBJ databases">
        <title>Methanogenic archaea and the global carbon cycle.</title>
        <authorList>
            <person name="Henriksen J.R."/>
            <person name="Luke J."/>
            <person name="Reinhart S."/>
            <person name="Benedict M.N."/>
            <person name="Youngblut N.D."/>
            <person name="Metcalf M.E."/>
            <person name="Whitaker R.J."/>
            <person name="Metcalf W.W."/>
        </authorList>
    </citation>
    <scope>NUCLEOTIDE SEQUENCE [LARGE SCALE GENOMIC DNA]</scope>
    <source>
        <strain evidence="10 11">HB-1</strain>
    </source>
</reference>
<keyword evidence="5" id="KW-0067">ATP-binding</keyword>
<dbReference type="AlphaFoldDB" id="A0A0E3WT50"/>
<dbReference type="HOGENOM" id="CLU_336998_0_0_2"/>
<dbReference type="FunFam" id="3.30.450.20:FF:000088">
    <property type="entry name" value="Sensory transduction histidine kinase"/>
    <property type="match status" value="1"/>
</dbReference>
<dbReference type="InterPro" id="IPR013655">
    <property type="entry name" value="PAS_fold_3"/>
</dbReference>
<gene>
    <name evidence="10" type="ORF">MSHOH_1427</name>
</gene>
<evidence type="ECO:0000259" key="8">
    <source>
        <dbReference type="PROSITE" id="PS50112"/>
    </source>
</evidence>
<dbReference type="Pfam" id="PF00989">
    <property type="entry name" value="PAS"/>
    <property type="match status" value="1"/>
</dbReference>
<dbReference type="SMART" id="SM00086">
    <property type="entry name" value="PAC"/>
    <property type="match status" value="3"/>
</dbReference>
<name>A0A0E3WT50_9EURY</name>
<evidence type="ECO:0000259" key="9">
    <source>
        <dbReference type="PROSITE" id="PS50113"/>
    </source>
</evidence>
<feature type="domain" description="PAS" evidence="8">
    <location>
        <begin position="616"/>
        <end position="688"/>
    </location>
</feature>
<dbReference type="GO" id="GO:0000160">
    <property type="term" value="P:phosphorelay signal transduction system"/>
    <property type="evidence" value="ECO:0007669"/>
    <property type="project" value="UniProtKB-KW"/>
</dbReference>
<dbReference type="STRING" id="1434110.MSHOH_1427"/>
<keyword evidence="11" id="KW-1185">Reference proteome</keyword>
<feature type="domain" description="PAS" evidence="8">
    <location>
        <begin position="490"/>
        <end position="559"/>
    </location>
</feature>
<dbReference type="KEGG" id="mhor:MSHOH_1427"/>
<dbReference type="InterPro" id="IPR000700">
    <property type="entry name" value="PAS-assoc_C"/>
</dbReference>
<evidence type="ECO:0000313" key="10">
    <source>
        <dbReference type="EMBL" id="AKB77910.1"/>
    </source>
</evidence>
<feature type="coiled-coil region" evidence="7">
    <location>
        <begin position="332"/>
        <end position="367"/>
    </location>
</feature>
<sequence length="806" mass="93236">MSNLRVSGVDAVGDIPWGTHFCQFCQTKEDLMDIIIPYFRAGLDNNELCVWIISQTFEVEEAKETLRSAIPDFNVYLEKGQIELIPYADWFLKKGSFDSQEVLDSWTEKLNQALISGYDGLRATESVCWLEKESWSDFIDYEERLDSFLNKNRIILLCTYCHDMCNVTETVDVVSNHEMFLIRRKGKWEYIEGFTRKNTTDLKPVQDTLQERELRHKVARAVEVERKRLFDVLDALPAMIALLTPDHHVVFTNRSFREKFGEPGGQHCYEFCFGNTKSCEFCEAYKVLETGQPHHWEVVTPDGNVIDVYDIPFTDIDNSPMILEMNIDVTERKRAEEALKKAYDTLEEKIKERTAELEKSYNSLKESQESLAEAQRIAHIGNWEWDVATDEAQWSDEMYRIFGLNPQEPAPCLNEFLNYIHPEDRDIIDKIIKKRSEGISEGIDYRIIRANGEERVVYTQTEVIFDEKSIPVRVKGIVQDITERKKSEEKIQSLANIVESSNDAIITKSFDGIITSWNKGAEQVYGYSAEEILGKNIAIIEPDNRKGEIEQLGEKVKQGEIVHNYETLRLRKDGTIINVSLTLSPVFDSHGKLVSISAIARDTTESKRAEEKLRESEEKYRNIVETSNEGIYFVNDEGKVTFANKMMETSGYSLDEIIGRPVWNFVPEESLPVAKKEFEKRRKGISGSYELKLIRKDGSDIWVHITTKPFFNKKGKFKGYLAMMTDITESKKAEEKLRESEEKYRNIVEIANEGILVIDSELRITYYNKKLMEMLGYNSEEGIGLPIWDFIRKESKASARQRMENR</sequence>
<keyword evidence="3" id="KW-0547">Nucleotide-binding</keyword>
<dbReference type="InterPro" id="IPR035965">
    <property type="entry name" value="PAS-like_dom_sf"/>
</dbReference>
<evidence type="ECO:0000256" key="3">
    <source>
        <dbReference type="ARBA" id="ARBA00022741"/>
    </source>
</evidence>
<dbReference type="PANTHER" id="PTHR43065">
    <property type="entry name" value="SENSOR HISTIDINE KINASE"/>
    <property type="match status" value="1"/>
</dbReference>
<dbReference type="Pfam" id="PF08447">
    <property type="entry name" value="PAS_3"/>
    <property type="match status" value="1"/>
</dbReference>
<evidence type="ECO:0000256" key="2">
    <source>
        <dbReference type="ARBA" id="ARBA00022679"/>
    </source>
</evidence>
<accession>A0A0E3WT50</accession>
<dbReference type="PATRIC" id="fig|1434110.4.peg.1777"/>
<dbReference type="InterPro" id="IPR013767">
    <property type="entry name" value="PAS_fold"/>
</dbReference>
<dbReference type="PANTHER" id="PTHR43065:SF23">
    <property type="entry name" value="SENSOR HISTIDINE KINASE PDTAS"/>
    <property type="match status" value="1"/>
</dbReference>
<keyword evidence="1" id="KW-0597">Phosphoprotein</keyword>
<dbReference type="SUPFAM" id="SSF55785">
    <property type="entry name" value="PYP-like sensor domain (PAS domain)"/>
    <property type="match status" value="5"/>
</dbReference>
<evidence type="ECO:0000256" key="1">
    <source>
        <dbReference type="ARBA" id="ARBA00022553"/>
    </source>
</evidence>
<evidence type="ECO:0000256" key="7">
    <source>
        <dbReference type="SAM" id="Coils"/>
    </source>
</evidence>
<dbReference type="Gene3D" id="3.30.450.20">
    <property type="entry name" value="PAS domain"/>
    <property type="match status" value="5"/>
</dbReference>
<evidence type="ECO:0000313" key="11">
    <source>
        <dbReference type="Proteomes" id="UP000033101"/>
    </source>
</evidence>
<dbReference type="PROSITE" id="PS50112">
    <property type="entry name" value="PAS"/>
    <property type="match status" value="3"/>
</dbReference>
<feature type="domain" description="PAC" evidence="9">
    <location>
        <begin position="687"/>
        <end position="739"/>
    </location>
</feature>
<proteinExistence type="predicted"/>
<dbReference type="SMART" id="SM00091">
    <property type="entry name" value="PAS"/>
    <property type="match status" value="5"/>
</dbReference>
<feature type="coiled-coil region" evidence="7">
    <location>
        <begin position="599"/>
        <end position="626"/>
    </location>
</feature>
<dbReference type="CDD" id="cd00130">
    <property type="entry name" value="PAS"/>
    <property type="match status" value="4"/>
</dbReference>
<dbReference type="EMBL" id="CP009516">
    <property type="protein sequence ID" value="AKB77910.1"/>
    <property type="molecule type" value="Genomic_DNA"/>
</dbReference>
<keyword evidence="4 10" id="KW-0418">Kinase</keyword>